<keyword evidence="3 6" id="KW-0812">Transmembrane</keyword>
<dbReference type="PANTHER" id="PTHR30618:SF15">
    <property type="entry name" value="NICOTINAMIDE RIBOSIDE TRANSPORTER 1-RELATED"/>
    <property type="match status" value="1"/>
</dbReference>
<evidence type="ECO:0000256" key="3">
    <source>
        <dbReference type="ARBA" id="ARBA00022692"/>
    </source>
</evidence>
<proteinExistence type="inferred from homology"/>
<feature type="transmembrane region" description="Helical" evidence="6">
    <location>
        <begin position="190"/>
        <end position="214"/>
    </location>
</feature>
<feature type="transmembrane region" description="Helical" evidence="6">
    <location>
        <begin position="120"/>
        <end position="141"/>
    </location>
</feature>
<evidence type="ECO:0000256" key="4">
    <source>
        <dbReference type="ARBA" id="ARBA00022989"/>
    </source>
</evidence>
<evidence type="ECO:0000256" key="5">
    <source>
        <dbReference type="ARBA" id="ARBA00023136"/>
    </source>
</evidence>
<dbReference type="Pfam" id="PF02133">
    <property type="entry name" value="Transp_cyt_pur"/>
    <property type="match status" value="1"/>
</dbReference>
<sequence>MGPRWAAAKHKLECPKDEDANYENTTWCNRDLIPIPPDRRTLHMWSYLGYWTVSGSTLSAWSLGSTLLAFGLSPAEAIGRGFLSGCLAVVAGWPGAKHNIGFTVSCLAHMRNSFSESSHLATNDFIGLVIWMCAFIPAILIKPERLQIPFVICFFLFCGSCFGILIWNVSTANGVGGLFHEKTDAPNIGWAFMFGITAVLGAWGSVTAVIGIIATSASNQILGGEILWNPISLLAEVQEHCHSSPGVRAAVFFAGIGVVTSQLSISIVLNSMSIGMDLAGLWPKYINIRRGSPWKLLATASKFLTVLSGFGVFWAR</sequence>
<feature type="transmembrane region" description="Helical" evidence="6">
    <location>
        <begin position="250"/>
        <end position="274"/>
    </location>
</feature>
<protein>
    <submittedName>
        <fullName evidence="7">Uncharacterized protein</fullName>
    </submittedName>
</protein>
<keyword evidence="4 6" id="KW-1133">Transmembrane helix</keyword>
<dbReference type="Gene3D" id="1.10.4160.10">
    <property type="entry name" value="Hydantoin permease"/>
    <property type="match status" value="3"/>
</dbReference>
<keyword evidence="8" id="KW-1185">Reference proteome</keyword>
<dbReference type="Proteomes" id="UP001273209">
    <property type="component" value="Unassembled WGS sequence"/>
</dbReference>
<gene>
    <name evidence="7" type="ORF">Triagg1_5564</name>
</gene>
<dbReference type="GO" id="GO:0015205">
    <property type="term" value="F:nucleobase transmembrane transporter activity"/>
    <property type="evidence" value="ECO:0007669"/>
    <property type="project" value="TreeGrafter"/>
</dbReference>
<organism evidence="7 8">
    <name type="scientific">Trichoderma aggressivum f. europaeum</name>
    <dbReference type="NCBI Taxonomy" id="173218"/>
    <lineage>
        <taxon>Eukaryota</taxon>
        <taxon>Fungi</taxon>
        <taxon>Dikarya</taxon>
        <taxon>Ascomycota</taxon>
        <taxon>Pezizomycotina</taxon>
        <taxon>Sordariomycetes</taxon>
        <taxon>Hypocreomycetidae</taxon>
        <taxon>Hypocreales</taxon>
        <taxon>Hypocreaceae</taxon>
        <taxon>Trichoderma</taxon>
    </lineage>
</organism>
<comment type="subcellular location">
    <subcellularLocation>
        <location evidence="1">Membrane</location>
        <topology evidence="1">Multi-pass membrane protein</topology>
    </subcellularLocation>
</comment>
<feature type="transmembrane region" description="Helical" evidence="6">
    <location>
        <begin position="294"/>
        <end position="315"/>
    </location>
</feature>
<dbReference type="InterPro" id="IPR045225">
    <property type="entry name" value="Uracil/uridine/allantoin_perm"/>
</dbReference>
<feature type="transmembrane region" description="Helical" evidence="6">
    <location>
        <begin position="48"/>
        <end position="70"/>
    </location>
</feature>
<evidence type="ECO:0000313" key="8">
    <source>
        <dbReference type="Proteomes" id="UP001273209"/>
    </source>
</evidence>
<keyword evidence="5 6" id="KW-0472">Membrane</keyword>
<dbReference type="InterPro" id="IPR001248">
    <property type="entry name" value="Pur-cyt_permease"/>
</dbReference>
<name>A0AAE1IEW1_9HYPO</name>
<reference evidence="7" key="1">
    <citation type="submission" date="2023-11" db="EMBL/GenBank/DDBJ databases">
        <title>The genome sequences of three competitors of mushroom-forming fungi.</title>
        <authorList>
            <person name="Beijen E."/>
            <person name="Ohm R.A."/>
        </authorList>
    </citation>
    <scope>NUCLEOTIDE SEQUENCE</scope>
    <source>
        <strain evidence="7">CBS 100526</strain>
    </source>
</reference>
<evidence type="ECO:0000256" key="6">
    <source>
        <dbReference type="SAM" id="Phobius"/>
    </source>
</evidence>
<dbReference type="GeneID" id="87919997"/>
<dbReference type="EMBL" id="JAWRVG010000020">
    <property type="protein sequence ID" value="KAK4072887.1"/>
    <property type="molecule type" value="Genomic_DNA"/>
</dbReference>
<feature type="transmembrane region" description="Helical" evidence="6">
    <location>
        <begin position="148"/>
        <end position="170"/>
    </location>
</feature>
<comment type="caution">
    <text evidence="7">The sequence shown here is derived from an EMBL/GenBank/DDBJ whole genome shotgun (WGS) entry which is preliminary data.</text>
</comment>
<dbReference type="PANTHER" id="PTHR30618">
    <property type="entry name" value="NCS1 FAMILY PURINE/PYRIMIDINE TRANSPORTER"/>
    <property type="match status" value="1"/>
</dbReference>
<dbReference type="GO" id="GO:0005886">
    <property type="term" value="C:plasma membrane"/>
    <property type="evidence" value="ECO:0007669"/>
    <property type="project" value="TreeGrafter"/>
</dbReference>
<dbReference type="AlphaFoldDB" id="A0AAE1IEW1"/>
<comment type="similarity">
    <text evidence="2">Belongs to the purine-cytosine permease (2.A.39) family.</text>
</comment>
<evidence type="ECO:0000313" key="7">
    <source>
        <dbReference type="EMBL" id="KAK4072887.1"/>
    </source>
</evidence>
<evidence type="ECO:0000256" key="1">
    <source>
        <dbReference type="ARBA" id="ARBA00004141"/>
    </source>
</evidence>
<dbReference type="RefSeq" id="XP_062755364.1">
    <property type="nucleotide sequence ID" value="XM_062900092.1"/>
</dbReference>
<accession>A0AAE1IEW1</accession>
<evidence type="ECO:0000256" key="2">
    <source>
        <dbReference type="ARBA" id="ARBA00008974"/>
    </source>
</evidence>